<name>A0A1G5QAW8_PHOLU</name>
<protein>
    <submittedName>
        <fullName evidence="1">CRISPR-associated protein, Csy1 family</fullName>
    </submittedName>
</protein>
<reference evidence="2" key="1">
    <citation type="submission" date="2016-10" db="EMBL/GenBank/DDBJ databases">
        <authorList>
            <person name="Varghese N."/>
            <person name="Submissions S."/>
        </authorList>
    </citation>
    <scope>NUCLEOTIDE SEQUENCE [LARGE SCALE GENOMIC DNA]</scope>
    <source>
        <strain evidence="2">ATCC 29999</strain>
    </source>
</reference>
<dbReference type="Proteomes" id="UP000183223">
    <property type="component" value="Unassembled WGS sequence"/>
</dbReference>
<dbReference type="NCBIfam" id="TIGR02564">
    <property type="entry name" value="cas_Csy1"/>
    <property type="match status" value="1"/>
</dbReference>
<accession>A0A1G5QAW8</accession>
<dbReference type="AlphaFoldDB" id="A0A1G5QAW8"/>
<evidence type="ECO:0000313" key="2">
    <source>
        <dbReference type="Proteomes" id="UP000183223"/>
    </source>
</evidence>
<dbReference type="Pfam" id="PF09611">
    <property type="entry name" value="Cas_Csy1"/>
    <property type="match status" value="1"/>
</dbReference>
<gene>
    <name evidence="1" type="ORF">SAMN02982990_01255</name>
</gene>
<dbReference type="GeneID" id="45655193"/>
<evidence type="ECO:0000313" key="1">
    <source>
        <dbReference type="EMBL" id="SCZ58501.1"/>
    </source>
</evidence>
<proteinExistence type="predicted"/>
<keyword evidence="2" id="KW-1185">Reference proteome</keyword>
<organism evidence="1 2">
    <name type="scientific">Photorhabdus luminescens</name>
    <name type="common">Xenorhabdus luminescens</name>
    <dbReference type="NCBI Taxonomy" id="29488"/>
    <lineage>
        <taxon>Bacteria</taxon>
        <taxon>Pseudomonadati</taxon>
        <taxon>Pseudomonadota</taxon>
        <taxon>Gammaproteobacteria</taxon>
        <taxon>Enterobacterales</taxon>
        <taxon>Morganellaceae</taxon>
        <taxon>Photorhabdus</taxon>
    </lineage>
</organism>
<dbReference type="RefSeq" id="WP_049582103.1">
    <property type="nucleotide sequence ID" value="NZ_CAWQXX010000066.1"/>
</dbReference>
<dbReference type="InterPro" id="IPR013397">
    <property type="entry name" value="CRISPR-assoc_prot_Csy1"/>
</dbReference>
<sequence length="452" mass="52806">MNENGLSRFIVDYIESRKQSKLEAFDKEAEKKLAKLTSMEDISLVKQELDEQRNELEEHYEVRNWLDDAVNRVDQIRLVTHVLKFTHTDARGSSIFAVQSKANVKKDIKYLSTAALDKPVTDAAGNAAALDIARLLLTEYREGDSLLANINRADYSALAELAKNEQQLELWINGFSQVLSDKRLSSHRLAKQLYFPAGYDKYHLLGPLFSSSLAHTMHQRITEARFGELSKEINKARKEEFWRPETIASYPNTAVQYFGSTKPQIISYLNNMRGGRVYLLPCSAPEWRNTTKPPMKHRSIFDLDCEFVSLVSSTIWLMKRYLLSVRKYESTLEIRQCRQEYVDEIIDILFNYVVVIQNLIEIKGWSANEDCELKRAQQLWLDPYRCQQDETFKFEREGGDWKKEIAADFSYWLNQSLKHERLEMGLSERREWASVFKERLREFEDELPEVPL</sequence>
<dbReference type="CDD" id="cd09735">
    <property type="entry name" value="Csy1_I-F"/>
    <property type="match status" value="1"/>
</dbReference>
<dbReference type="OrthoDB" id="9815616at2"/>
<dbReference type="EMBL" id="FMWJ01000004">
    <property type="protein sequence ID" value="SCZ58501.1"/>
    <property type="molecule type" value="Genomic_DNA"/>
</dbReference>